<evidence type="ECO:0000313" key="1">
    <source>
        <dbReference type="EMBL" id="KAF6119918.1"/>
    </source>
</evidence>
<sequence length="168" mass="18927">MNDMIILHCITRFAMPSRECATIQTHRAPQPLGTDVSRKLQHRDQTLKEPCQTCFSCGAFAAARQQFLQPLPRCFLWPPQVMAQIHVWWVQTLQLKGHISSTPVTPCKNSTGVTSRLLTDDVLVISGTHSEKPKFYDSPTTFLEFNDNPTQSNAIYQSGSIFTISKFA</sequence>
<evidence type="ECO:0000313" key="2">
    <source>
        <dbReference type="Proteomes" id="UP000664940"/>
    </source>
</evidence>
<dbReference type="EMBL" id="JABVXQ010000003">
    <property type="protein sequence ID" value="KAF6119918.1"/>
    <property type="molecule type" value="Genomic_DNA"/>
</dbReference>
<organism evidence="1 2">
    <name type="scientific">Phyllostomus discolor</name>
    <name type="common">pale spear-nosed bat</name>
    <dbReference type="NCBI Taxonomy" id="89673"/>
    <lineage>
        <taxon>Eukaryota</taxon>
        <taxon>Metazoa</taxon>
        <taxon>Chordata</taxon>
        <taxon>Craniata</taxon>
        <taxon>Vertebrata</taxon>
        <taxon>Euteleostomi</taxon>
        <taxon>Mammalia</taxon>
        <taxon>Eutheria</taxon>
        <taxon>Laurasiatheria</taxon>
        <taxon>Chiroptera</taxon>
        <taxon>Yangochiroptera</taxon>
        <taxon>Phyllostomidae</taxon>
        <taxon>Phyllostominae</taxon>
        <taxon>Phyllostomus</taxon>
    </lineage>
</organism>
<accession>A0A834AYB0</accession>
<dbReference type="AlphaFoldDB" id="A0A834AYB0"/>
<reference evidence="1 2" key="1">
    <citation type="journal article" date="2020" name="Nature">
        <title>Six reference-quality genomes reveal evolution of bat adaptations.</title>
        <authorList>
            <person name="Jebb D."/>
            <person name="Huang Z."/>
            <person name="Pippel M."/>
            <person name="Hughes G.M."/>
            <person name="Lavrichenko K."/>
            <person name="Devanna P."/>
            <person name="Winkler S."/>
            <person name="Jermiin L.S."/>
            <person name="Skirmuntt E.C."/>
            <person name="Katzourakis A."/>
            <person name="Burkitt-Gray L."/>
            <person name="Ray D.A."/>
            <person name="Sullivan K.A.M."/>
            <person name="Roscito J.G."/>
            <person name="Kirilenko B.M."/>
            <person name="Davalos L.M."/>
            <person name="Corthals A.P."/>
            <person name="Power M.L."/>
            <person name="Jones G."/>
            <person name="Ransome R.D."/>
            <person name="Dechmann D.K.N."/>
            <person name="Locatelli A.G."/>
            <person name="Puechmaille S.J."/>
            <person name="Fedrigo O."/>
            <person name="Jarvis E.D."/>
            <person name="Hiller M."/>
            <person name="Vernes S.C."/>
            <person name="Myers E.W."/>
            <person name="Teeling E.C."/>
        </authorList>
    </citation>
    <scope>NUCLEOTIDE SEQUENCE [LARGE SCALE GENOMIC DNA]</scope>
    <source>
        <strain evidence="1">Bat1K_MPI-CBG_1</strain>
    </source>
</reference>
<name>A0A834AYB0_9CHIR</name>
<proteinExistence type="predicted"/>
<protein>
    <submittedName>
        <fullName evidence="1">Uncharacterized protein</fullName>
    </submittedName>
</protein>
<comment type="caution">
    <text evidence="1">The sequence shown here is derived from an EMBL/GenBank/DDBJ whole genome shotgun (WGS) entry which is preliminary data.</text>
</comment>
<dbReference type="Proteomes" id="UP000664940">
    <property type="component" value="Unassembled WGS sequence"/>
</dbReference>
<gene>
    <name evidence="1" type="ORF">HJG60_010297</name>
</gene>